<organism evidence="1 2">
    <name type="scientific">Pseudomonas taiwanensis</name>
    <dbReference type="NCBI Taxonomy" id="470150"/>
    <lineage>
        <taxon>Bacteria</taxon>
        <taxon>Pseudomonadati</taxon>
        <taxon>Pseudomonadota</taxon>
        <taxon>Gammaproteobacteria</taxon>
        <taxon>Pseudomonadales</taxon>
        <taxon>Pseudomonadaceae</taxon>
        <taxon>Pseudomonas</taxon>
    </lineage>
</organism>
<keyword evidence="2" id="KW-1185">Reference proteome</keyword>
<name>A0ABR6V6L3_9PSED</name>
<dbReference type="RefSeq" id="WP_186598648.1">
    <property type="nucleotide sequence ID" value="NZ_JABWRS010000006.1"/>
</dbReference>
<dbReference type="Proteomes" id="UP000628086">
    <property type="component" value="Unassembled WGS sequence"/>
</dbReference>
<proteinExistence type="predicted"/>
<evidence type="ECO:0000313" key="1">
    <source>
        <dbReference type="EMBL" id="MBC3476149.1"/>
    </source>
</evidence>
<reference evidence="1 2" key="1">
    <citation type="journal article" date="2020" name="Microorganisms">
        <title>Reliable Identification of Environmental Pseudomonas Isolates Using the rpoD Gene.</title>
        <authorList>
            <consortium name="The Broad Institute Genome Sequencing Platform"/>
            <person name="Girard L."/>
            <person name="Lood C."/>
            <person name="Rokni-Zadeh H."/>
            <person name="van Noort V."/>
            <person name="Lavigne R."/>
            <person name="De Mot R."/>
        </authorList>
    </citation>
    <scope>NUCLEOTIDE SEQUENCE [LARGE SCALE GENOMIC DNA]</scope>
    <source>
        <strain evidence="1 2">RW7P2</strain>
    </source>
</reference>
<sequence length="114" mass="12556">MWPISAEPPVYGRAKHFADEPGALQPVLKRYELKTTSHPVTVCRKGRDAARQIRAIGRLGEILKFFAEISLTGLQMSQILLEAASLAAFSSFFGSPEQFAVLRQIIISVGVKNN</sequence>
<evidence type="ECO:0000313" key="2">
    <source>
        <dbReference type="Proteomes" id="UP000628086"/>
    </source>
</evidence>
<comment type="caution">
    <text evidence="1">The sequence shown here is derived from an EMBL/GenBank/DDBJ whole genome shotgun (WGS) entry which is preliminary data.</text>
</comment>
<dbReference type="EMBL" id="JABWRS010000006">
    <property type="protein sequence ID" value="MBC3476149.1"/>
    <property type="molecule type" value="Genomic_DNA"/>
</dbReference>
<protein>
    <submittedName>
        <fullName evidence="1">Uncharacterized protein</fullName>
    </submittedName>
</protein>
<gene>
    <name evidence="1" type="ORF">HU747_11110</name>
</gene>
<accession>A0ABR6V6L3</accession>